<evidence type="ECO:0000313" key="6">
    <source>
        <dbReference type="EMBL" id="OGL53714.1"/>
    </source>
</evidence>
<sequence>MHKIIIAFGTRPEAIKLAPVIKKLEEDKKNFKTLVCVTAQHRKMLDQVLSLFKIKVKHDLNLMRDNQSLDGITQLILSGISKVLKKEKPDLVIVQGDTTTTFASSLAAFYEKIKIAHIEAGLRTDNKYSPFPEEINRRMTTVVADYHFAPTETSKTNLIDEGIDSKRVFVTGNTVIDALLMTVDMLKGSKVKKFKGLAGINFNKKIILVTGHRRESFGKGFENICKALKKIADRNQDLTIIYPVHLNPNVRKPVNRILGNVPNIELIEPLDYKPFVCLMMKSHLILTDSGGIQEEAPSLGKPVLVMRDTTERPEGIRAGTVRLVGTGENEIVKKTQRLLDGEKEYNRMCKAHNPYGDGKASNRIVSILKRSLR</sequence>
<reference evidence="6 7" key="1">
    <citation type="journal article" date="2016" name="Nat. Commun.">
        <title>Thousands of microbial genomes shed light on interconnected biogeochemical processes in an aquifer system.</title>
        <authorList>
            <person name="Anantharaman K."/>
            <person name="Brown C.T."/>
            <person name="Hug L.A."/>
            <person name="Sharon I."/>
            <person name="Castelle C.J."/>
            <person name="Probst A.J."/>
            <person name="Thomas B.C."/>
            <person name="Singh A."/>
            <person name="Wilkins M.J."/>
            <person name="Karaoz U."/>
            <person name="Brodie E.L."/>
            <person name="Williams K.H."/>
            <person name="Hubbard S.S."/>
            <person name="Banfield J.F."/>
        </authorList>
    </citation>
    <scope>NUCLEOTIDE SEQUENCE [LARGE SCALE GENOMIC DNA]</scope>
</reference>
<keyword evidence="1 4" id="KW-0413">Isomerase</keyword>
<dbReference type="CDD" id="cd03786">
    <property type="entry name" value="GTB_UDP-GlcNAc_2-Epimerase"/>
    <property type="match status" value="1"/>
</dbReference>
<dbReference type="InterPro" id="IPR003331">
    <property type="entry name" value="UDP_GlcNAc_Epimerase_2_dom"/>
</dbReference>
<comment type="caution">
    <text evidence="6">The sequence shown here is derived from an EMBL/GenBank/DDBJ whole genome shotgun (WGS) entry which is preliminary data.</text>
</comment>
<protein>
    <recommendedName>
        <fullName evidence="3">UDP-N-acetylglucosamine 2-epimerase (non-hydrolyzing)</fullName>
        <ecNumber evidence="3">5.1.3.14</ecNumber>
    </recommendedName>
</protein>
<dbReference type="SUPFAM" id="SSF53756">
    <property type="entry name" value="UDP-Glycosyltransferase/glycogen phosphorylase"/>
    <property type="match status" value="1"/>
</dbReference>
<organism evidence="6 7">
    <name type="scientific">Candidatus Schekmanbacteria bacterium RIFCSPLOWO2_12_FULL_38_15</name>
    <dbReference type="NCBI Taxonomy" id="1817883"/>
    <lineage>
        <taxon>Bacteria</taxon>
        <taxon>Candidatus Schekmaniibacteriota</taxon>
    </lineage>
</organism>
<dbReference type="PANTHER" id="PTHR43174:SF2">
    <property type="entry name" value="UDP-N-ACETYLGLUCOSAMINE 2-EPIMERASE"/>
    <property type="match status" value="1"/>
</dbReference>
<evidence type="ECO:0000256" key="2">
    <source>
        <dbReference type="ARBA" id="ARBA00038209"/>
    </source>
</evidence>
<evidence type="ECO:0000256" key="4">
    <source>
        <dbReference type="RuleBase" id="RU003513"/>
    </source>
</evidence>
<dbReference type="InterPro" id="IPR029767">
    <property type="entry name" value="WecB-like"/>
</dbReference>
<dbReference type="Proteomes" id="UP000178082">
    <property type="component" value="Unassembled WGS sequence"/>
</dbReference>
<accession>A0A1F7SKG3</accession>
<dbReference type="GO" id="GO:0008761">
    <property type="term" value="F:UDP-N-acetylglucosamine 2-epimerase activity"/>
    <property type="evidence" value="ECO:0007669"/>
    <property type="project" value="UniProtKB-EC"/>
</dbReference>
<dbReference type="AlphaFoldDB" id="A0A1F7SKG3"/>
<evidence type="ECO:0000256" key="3">
    <source>
        <dbReference type="ARBA" id="ARBA00038858"/>
    </source>
</evidence>
<dbReference type="Gene3D" id="3.40.50.2000">
    <property type="entry name" value="Glycogen Phosphorylase B"/>
    <property type="match status" value="2"/>
</dbReference>
<gene>
    <name evidence="6" type="ORF">A3G31_03130</name>
</gene>
<evidence type="ECO:0000256" key="1">
    <source>
        <dbReference type="ARBA" id="ARBA00023235"/>
    </source>
</evidence>
<evidence type="ECO:0000313" key="7">
    <source>
        <dbReference type="Proteomes" id="UP000178082"/>
    </source>
</evidence>
<dbReference type="STRING" id="1817883.A3G31_03130"/>
<dbReference type="EMBL" id="MGDI01000022">
    <property type="protein sequence ID" value="OGL53714.1"/>
    <property type="molecule type" value="Genomic_DNA"/>
</dbReference>
<dbReference type="EC" id="5.1.3.14" evidence="3"/>
<feature type="domain" description="UDP-N-acetylglucosamine 2-epimerase" evidence="5">
    <location>
        <begin position="26"/>
        <end position="369"/>
    </location>
</feature>
<dbReference type="NCBIfam" id="TIGR00236">
    <property type="entry name" value="wecB"/>
    <property type="match status" value="1"/>
</dbReference>
<comment type="similarity">
    <text evidence="2 4">Belongs to the UDP-N-acetylglucosamine 2-epimerase family.</text>
</comment>
<evidence type="ECO:0000259" key="5">
    <source>
        <dbReference type="Pfam" id="PF02350"/>
    </source>
</evidence>
<proteinExistence type="inferred from homology"/>
<dbReference type="FunFam" id="3.40.50.2000:FF:000043">
    <property type="entry name" value="UDP-N-acetylglucosamine 2-epimerase"/>
    <property type="match status" value="1"/>
</dbReference>
<dbReference type="PANTHER" id="PTHR43174">
    <property type="entry name" value="UDP-N-ACETYLGLUCOSAMINE 2-EPIMERASE"/>
    <property type="match status" value="1"/>
</dbReference>
<dbReference type="Pfam" id="PF02350">
    <property type="entry name" value="Epimerase_2"/>
    <property type="match status" value="1"/>
</dbReference>
<name>A0A1F7SKG3_9BACT</name>